<dbReference type="Proteomes" id="UP000249417">
    <property type="component" value="Unassembled WGS sequence"/>
</dbReference>
<evidence type="ECO:0000313" key="4">
    <source>
        <dbReference type="Proteomes" id="UP000249417"/>
    </source>
</evidence>
<dbReference type="InterPro" id="IPR013216">
    <property type="entry name" value="Methyltransf_11"/>
</dbReference>
<name>A0A2W5MRR9_9BACT</name>
<organism evidence="3 4">
    <name type="scientific">Micavibrio aeruginosavorus</name>
    <dbReference type="NCBI Taxonomy" id="349221"/>
    <lineage>
        <taxon>Bacteria</taxon>
        <taxon>Pseudomonadati</taxon>
        <taxon>Bdellovibrionota</taxon>
        <taxon>Bdellovibrionia</taxon>
        <taxon>Bdellovibrionales</taxon>
        <taxon>Pseudobdellovibrionaceae</taxon>
        <taxon>Micavibrio</taxon>
    </lineage>
</organism>
<dbReference type="Gene3D" id="3.40.50.150">
    <property type="entry name" value="Vaccinia Virus protein VP39"/>
    <property type="match status" value="1"/>
</dbReference>
<dbReference type="Pfam" id="PF08241">
    <property type="entry name" value="Methyltransf_11"/>
    <property type="match status" value="1"/>
</dbReference>
<evidence type="ECO:0000256" key="1">
    <source>
        <dbReference type="SAM" id="Phobius"/>
    </source>
</evidence>
<reference evidence="3 4" key="1">
    <citation type="submission" date="2017-08" db="EMBL/GenBank/DDBJ databases">
        <title>Infants hospitalized years apart are colonized by the same room-sourced microbial strains.</title>
        <authorList>
            <person name="Brooks B."/>
            <person name="Olm M.R."/>
            <person name="Firek B.A."/>
            <person name="Baker R."/>
            <person name="Thomas B.C."/>
            <person name="Morowitz M.J."/>
            <person name="Banfield J.F."/>
        </authorList>
    </citation>
    <scope>NUCLEOTIDE SEQUENCE [LARGE SCALE GENOMIC DNA]</scope>
    <source>
        <strain evidence="3">S2_005_002_R2_29</strain>
    </source>
</reference>
<comment type="caution">
    <text evidence="3">The sequence shown here is derived from an EMBL/GenBank/DDBJ whole genome shotgun (WGS) entry which is preliminary data.</text>
</comment>
<dbReference type="GO" id="GO:0008757">
    <property type="term" value="F:S-adenosylmethionine-dependent methyltransferase activity"/>
    <property type="evidence" value="ECO:0007669"/>
    <property type="project" value="InterPro"/>
</dbReference>
<protein>
    <recommendedName>
        <fullName evidence="2">Methyltransferase type 11 domain-containing protein</fullName>
    </recommendedName>
</protein>
<dbReference type="PANTHER" id="PTHR43591">
    <property type="entry name" value="METHYLTRANSFERASE"/>
    <property type="match status" value="1"/>
</dbReference>
<keyword evidence="1" id="KW-0472">Membrane</keyword>
<accession>A0A2W5MRR9</accession>
<evidence type="ECO:0000313" key="3">
    <source>
        <dbReference type="EMBL" id="PZQ43932.1"/>
    </source>
</evidence>
<evidence type="ECO:0000259" key="2">
    <source>
        <dbReference type="Pfam" id="PF08241"/>
    </source>
</evidence>
<feature type="domain" description="Methyltransferase type 11" evidence="2">
    <location>
        <begin position="84"/>
        <end position="166"/>
    </location>
</feature>
<dbReference type="CDD" id="cd02440">
    <property type="entry name" value="AdoMet_MTases"/>
    <property type="match status" value="1"/>
</dbReference>
<dbReference type="InterPro" id="IPR029063">
    <property type="entry name" value="SAM-dependent_MTases_sf"/>
</dbReference>
<dbReference type="SUPFAM" id="SSF53335">
    <property type="entry name" value="S-adenosyl-L-methionine-dependent methyltransferases"/>
    <property type="match status" value="1"/>
</dbReference>
<keyword evidence="1" id="KW-1133">Transmembrane helix</keyword>
<gene>
    <name evidence="3" type="ORF">DI551_11170</name>
</gene>
<dbReference type="AlphaFoldDB" id="A0A2W5MRR9"/>
<proteinExistence type="predicted"/>
<dbReference type="EMBL" id="QFQB01000120">
    <property type="protein sequence ID" value="PZQ43932.1"/>
    <property type="molecule type" value="Genomic_DNA"/>
</dbReference>
<sequence length="266" mass="31149">MAGRLLPAPDWIQRRLKRRRPHRLLAIETHEKVESRVSMSIGNKVFSVFHRLSKKFSREGLYTWLEEQCSELNARADHREYKILNVGSGGEVFRHLRAIKNANLIQTDIDPDRKPDIVADVCNMHMFEDNSIDCVFMVEVLEHVKTPQKGIDEVYRVLKPGGKLYLSTPFIFPLHDEPYDFYRYTKYGLTHMLAAFHPVSMKERNDYYSSILVLFARGIINTDRMQRYVGLFFFIYILIQYPIFWLFSKIATNTKATTGYTVTAVK</sequence>
<feature type="transmembrane region" description="Helical" evidence="1">
    <location>
        <begin position="228"/>
        <end position="247"/>
    </location>
</feature>
<keyword evidence="1" id="KW-0812">Transmembrane</keyword>